<dbReference type="Gene3D" id="2.60.40.1230">
    <property type="match status" value="1"/>
</dbReference>
<dbReference type="EMBL" id="JAPTMU010000010">
    <property type="protein sequence ID" value="KAJ4937240.1"/>
    <property type="molecule type" value="Genomic_DNA"/>
</dbReference>
<dbReference type="SUPFAM" id="SSF48371">
    <property type="entry name" value="ARM repeat"/>
    <property type="match status" value="1"/>
</dbReference>
<evidence type="ECO:0000259" key="12">
    <source>
        <dbReference type="PROSITE" id="PS50180"/>
    </source>
</evidence>
<evidence type="ECO:0000256" key="7">
    <source>
        <dbReference type="ARBA" id="ARBA00023136"/>
    </source>
</evidence>
<reference evidence="13" key="1">
    <citation type="submission" date="2022-11" db="EMBL/GenBank/DDBJ databases">
        <title>Chromosome-level genome of Pogonophryne albipinna.</title>
        <authorList>
            <person name="Jo E."/>
        </authorList>
    </citation>
    <scope>NUCLEOTIDE SEQUENCE</scope>
    <source>
        <strain evidence="13">SGF0006</strain>
        <tissue evidence="13">Muscle</tissue>
    </source>
</reference>
<organism evidence="13 14">
    <name type="scientific">Pogonophryne albipinna</name>
    <dbReference type="NCBI Taxonomy" id="1090488"/>
    <lineage>
        <taxon>Eukaryota</taxon>
        <taxon>Metazoa</taxon>
        <taxon>Chordata</taxon>
        <taxon>Craniata</taxon>
        <taxon>Vertebrata</taxon>
        <taxon>Euteleostomi</taxon>
        <taxon>Actinopterygii</taxon>
        <taxon>Neopterygii</taxon>
        <taxon>Teleostei</taxon>
        <taxon>Neoteleostei</taxon>
        <taxon>Acanthomorphata</taxon>
        <taxon>Eupercaria</taxon>
        <taxon>Perciformes</taxon>
        <taxon>Notothenioidei</taxon>
        <taxon>Pogonophryne</taxon>
    </lineage>
</organism>
<name>A0AAD6FKZ5_9TELE</name>
<comment type="caution">
    <text evidence="13">The sequence shown here is derived from an EMBL/GenBank/DDBJ whole genome shotgun (WGS) entry which is preliminary data.</text>
</comment>
<dbReference type="Gene3D" id="1.25.10.10">
    <property type="entry name" value="Leucine-rich Repeat Variant"/>
    <property type="match status" value="1"/>
</dbReference>
<dbReference type="InterPro" id="IPR017107">
    <property type="entry name" value="AP1_complex_gsu"/>
</dbReference>
<keyword evidence="8 10" id="KW-0968">Cytoplasmic vesicle</keyword>
<dbReference type="GO" id="GO:0016192">
    <property type="term" value="P:vesicle-mediated transport"/>
    <property type="evidence" value="ECO:0007669"/>
    <property type="project" value="InterPro"/>
</dbReference>
<keyword evidence="5 10" id="KW-0653">Protein transport</keyword>
<comment type="similarity">
    <text evidence="3 10">Belongs to the adaptor complexes large subunit family.</text>
</comment>
<dbReference type="PROSITE" id="PS50180">
    <property type="entry name" value="GAE"/>
    <property type="match status" value="1"/>
</dbReference>
<evidence type="ECO:0000256" key="1">
    <source>
        <dbReference type="ARBA" id="ARBA00004156"/>
    </source>
</evidence>
<dbReference type="FunFam" id="1.25.10.10:FF:000030">
    <property type="entry name" value="AP-1 complex subunit gamma"/>
    <property type="match status" value="1"/>
</dbReference>
<keyword evidence="14" id="KW-1185">Reference proteome</keyword>
<dbReference type="InterPro" id="IPR002553">
    <property type="entry name" value="Clathrin/coatomer_adapt-like_N"/>
</dbReference>
<evidence type="ECO:0000313" key="14">
    <source>
        <dbReference type="Proteomes" id="UP001219934"/>
    </source>
</evidence>
<gene>
    <name evidence="13" type="ORF">JOQ06_001819</name>
</gene>
<dbReference type="SUPFAM" id="SSF49348">
    <property type="entry name" value="Clathrin adaptor appendage domain"/>
    <property type="match status" value="1"/>
</dbReference>
<evidence type="ECO:0000256" key="8">
    <source>
        <dbReference type="ARBA" id="ARBA00023329"/>
    </source>
</evidence>
<evidence type="ECO:0000256" key="2">
    <source>
        <dbReference type="ARBA" id="ARBA00004555"/>
    </source>
</evidence>
<evidence type="ECO:0000256" key="3">
    <source>
        <dbReference type="ARBA" id="ARBA00006613"/>
    </source>
</evidence>
<dbReference type="AlphaFoldDB" id="A0AAD6FKZ5"/>
<keyword evidence="7 10" id="KW-0472">Membrane</keyword>
<dbReference type="InterPro" id="IPR008153">
    <property type="entry name" value="GAE_dom"/>
</dbReference>
<dbReference type="SMART" id="SM00809">
    <property type="entry name" value="Alpha_adaptinC2"/>
    <property type="match status" value="1"/>
</dbReference>
<evidence type="ECO:0000313" key="13">
    <source>
        <dbReference type="EMBL" id="KAJ4937240.1"/>
    </source>
</evidence>
<dbReference type="InterPro" id="IPR008152">
    <property type="entry name" value="Clathrin_a/b/g-adaptin_app_Ig"/>
</dbReference>
<evidence type="ECO:0000256" key="10">
    <source>
        <dbReference type="PIRNR" id="PIRNR037094"/>
    </source>
</evidence>
<dbReference type="InterPro" id="IPR016024">
    <property type="entry name" value="ARM-type_fold"/>
</dbReference>
<comment type="subcellular location">
    <subcellularLocation>
        <location evidence="1">Cytoplasmic vesicle membrane</location>
    </subcellularLocation>
    <subcellularLocation>
        <location evidence="9">Endomembrane system</location>
        <topology evidence="9">Peripheral membrane protein</topology>
        <orientation evidence="9">Cytoplasmic side</orientation>
    </subcellularLocation>
    <subcellularLocation>
        <location evidence="2">Golgi apparatus</location>
    </subcellularLocation>
</comment>
<dbReference type="InterPro" id="IPR011989">
    <property type="entry name" value="ARM-like"/>
</dbReference>
<dbReference type="Pfam" id="PF02883">
    <property type="entry name" value="Alpha_adaptinC2"/>
    <property type="match status" value="1"/>
</dbReference>
<sequence length="751" mass="82118">MSPSVPLQEMIRAIRSARTQCEERGVIQRECAAIRAQFRQADNGGRSHNLAKLLYVHMLGYPAHFGQMECVRMIASPRYSEKRVGYLGAMMLLDEKQDASLLITNSIKNDLSHSNQYVQSLALCTLACMGSAEMCRDLAPEIDRLLRASNSYIKKKAALCAVHIVRKVHELGELFAPAARSLLTEKNHGVLHGAVTVPDLVQIMKGLVLSGYSPEHDVAGISDPFLQVRILRLLRILGHNNEGASDAMNDLLAQVATNTDSTKTVGNAVLYETVLTVLDIKSESGLRVLAVNILGRFLLNNDRNIRYIAMTSLQKIVGTDHNAVQRHRGTIVDCLKDQDASVKRRALELSLALVSATNVRSMMKELLIFLSSCPQELKSHAASGIFNAAERYSPSQRWHIDTILHVLTTAGGDVRDETVPNLIQLITNASELHCYTVACWCIGEYGDLLLRGECQETEPVQVTEDDVLDALETVLQSHMSSPATRGFALTATMKLSTRITDNVDRIRSVVSIYGSCIDVELQQRAVEYNALFKKYDHMRAAVLERMPVIEKNSPGHTNGESMGEVKENQASKKPMEPKLLPQPANQVCDLLGLLGDSEETLQPSPSTALGLLTNTPSTAGGNLLDLLGDLEPEPLTPALLVPVYDKDGVALTLSCEKQSDTAMTVTLTASNSTDSDISSFTLQAAVPKSVKLNMNAPSGDSLPARGAAKVTQMVVLNYQNKVNLKMKIRISYSSRGSTFQDTVQIDTFPGL</sequence>
<dbReference type="GO" id="GO:0006886">
    <property type="term" value="P:intracellular protein transport"/>
    <property type="evidence" value="ECO:0007669"/>
    <property type="project" value="UniProtKB-UniRule"/>
</dbReference>
<dbReference type="PIRSF" id="PIRSF037094">
    <property type="entry name" value="AP1_complex_gamma"/>
    <property type="match status" value="1"/>
</dbReference>
<evidence type="ECO:0000256" key="6">
    <source>
        <dbReference type="ARBA" id="ARBA00023034"/>
    </source>
</evidence>
<dbReference type="InterPro" id="IPR050840">
    <property type="entry name" value="Adaptor_Complx_Large_Subunit"/>
</dbReference>
<feature type="compositionally biased region" description="Basic and acidic residues" evidence="11">
    <location>
        <begin position="563"/>
        <end position="576"/>
    </location>
</feature>
<dbReference type="Pfam" id="PF01602">
    <property type="entry name" value="Adaptin_N"/>
    <property type="match status" value="1"/>
</dbReference>
<keyword evidence="4 10" id="KW-0813">Transport</keyword>
<evidence type="ECO:0000256" key="9">
    <source>
        <dbReference type="ARBA" id="ARBA00029433"/>
    </source>
</evidence>
<evidence type="ECO:0000256" key="11">
    <source>
        <dbReference type="SAM" id="MobiDB-lite"/>
    </source>
</evidence>
<feature type="region of interest" description="Disordered" evidence="11">
    <location>
        <begin position="550"/>
        <end position="580"/>
    </location>
</feature>
<protein>
    <recommendedName>
        <fullName evidence="10">AP-1 complex subunit gamma</fullName>
    </recommendedName>
</protein>
<dbReference type="PANTHER" id="PTHR22780">
    <property type="entry name" value="ADAPTIN, ALPHA/GAMMA/EPSILON"/>
    <property type="match status" value="1"/>
</dbReference>
<keyword evidence="6 10" id="KW-0333">Golgi apparatus</keyword>
<evidence type="ECO:0000256" key="4">
    <source>
        <dbReference type="ARBA" id="ARBA00022448"/>
    </source>
</evidence>
<accession>A0AAD6FKZ5</accession>
<feature type="domain" description="GAE" evidence="12">
    <location>
        <begin position="636"/>
        <end position="749"/>
    </location>
</feature>
<dbReference type="InterPro" id="IPR013041">
    <property type="entry name" value="Clathrin_app_Ig-like_sf"/>
</dbReference>
<dbReference type="GO" id="GO:0030121">
    <property type="term" value="C:AP-1 adaptor complex"/>
    <property type="evidence" value="ECO:0007669"/>
    <property type="project" value="InterPro"/>
</dbReference>
<dbReference type="Proteomes" id="UP001219934">
    <property type="component" value="Unassembled WGS sequence"/>
</dbReference>
<evidence type="ECO:0000256" key="5">
    <source>
        <dbReference type="ARBA" id="ARBA00022927"/>
    </source>
</evidence>
<proteinExistence type="inferred from homology"/>